<reference evidence="2" key="1">
    <citation type="submission" date="2019-09" db="EMBL/GenBank/DDBJ databases">
        <authorList>
            <person name="Jung D.-H."/>
        </authorList>
    </citation>
    <scope>NUCLEOTIDE SEQUENCE [LARGE SCALE GENOMIC DNA]</scope>
    <source>
        <strain evidence="2">JA-25</strain>
    </source>
</reference>
<gene>
    <name evidence="1" type="ORF">F7231_25065</name>
</gene>
<proteinExistence type="predicted"/>
<evidence type="ECO:0000313" key="1">
    <source>
        <dbReference type="EMBL" id="NID13463.1"/>
    </source>
</evidence>
<dbReference type="EMBL" id="WAEL01000012">
    <property type="protein sequence ID" value="NID13463.1"/>
    <property type="molecule type" value="Genomic_DNA"/>
</dbReference>
<protein>
    <submittedName>
        <fullName evidence="1">Uncharacterized protein</fullName>
    </submittedName>
</protein>
<evidence type="ECO:0000313" key="2">
    <source>
        <dbReference type="Proteomes" id="UP000606008"/>
    </source>
</evidence>
<dbReference type="Proteomes" id="UP000606008">
    <property type="component" value="Unassembled WGS sequence"/>
</dbReference>
<sequence>MKLSLKPVEIPFTIGAAVWVNQACGDLDQYPYFQATIIQIILDGSLTNSIVIRQTGDIHELVISSGIYDLRPIGLYDKESRVTATVNFIGPQNILFQTEKELLAYRAN</sequence>
<dbReference type="RefSeq" id="WP_166693986.1">
    <property type="nucleotide sequence ID" value="NZ_WAEL01000012.1"/>
</dbReference>
<reference evidence="2" key="2">
    <citation type="submission" date="2023-07" db="EMBL/GenBank/DDBJ databases">
        <authorList>
            <person name="Jung D.-H."/>
        </authorList>
    </citation>
    <scope>NUCLEOTIDE SEQUENCE [LARGE SCALE GENOMIC DNA]</scope>
    <source>
        <strain evidence="2">JA-25</strain>
    </source>
</reference>
<accession>A0ABX0QNV5</accession>
<comment type="caution">
    <text evidence="1">The sequence shown here is derived from an EMBL/GenBank/DDBJ whole genome shotgun (WGS) entry which is preliminary data.</text>
</comment>
<name>A0ABX0QNV5_9BACT</name>
<keyword evidence="2" id="KW-1185">Reference proteome</keyword>
<organism evidence="1 2">
    <name type="scientific">Fibrivirga algicola</name>
    <dbReference type="NCBI Taxonomy" id="2950420"/>
    <lineage>
        <taxon>Bacteria</taxon>
        <taxon>Pseudomonadati</taxon>
        <taxon>Bacteroidota</taxon>
        <taxon>Cytophagia</taxon>
        <taxon>Cytophagales</taxon>
        <taxon>Spirosomataceae</taxon>
        <taxon>Fibrivirga</taxon>
    </lineage>
</organism>